<name>A0ABY7KIL5_9ACTN</name>
<evidence type="ECO:0000313" key="2">
    <source>
        <dbReference type="Proteomes" id="UP001164439"/>
    </source>
</evidence>
<accession>A0ABY7KIL5</accession>
<protein>
    <recommendedName>
        <fullName evidence="3">Integrase</fullName>
    </recommendedName>
</protein>
<proteinExistence type="predicted"/>
<dbReference type="EMBL" id="CP114413">
    <property type="protein sequence ID" value="WAZ24392.1"/>
    <property type="molecule type" value="Genomic_DNA"/>
</dbReference>
<dbReference type="RefSeq" id="WP_269661899.1">
    <property type="nucleotide sequence ID" value="NZ_CP114413.1"/>
</dbReference>
<reference evidence="1" key="1">
    <citation type="submission" date="2022-12" db="EMBL/GenBank/DDBJ databases">
        <authorList>
            <person name="Ruckert C."/>
            <person name="Busche T."/>
            <person name="Kalinowski J."/>
            <person name="Wittmann C."/>
        </authorList>
    </citation>
    <scope>NUCLEOTIDE SEQUENCE</scope>
    <source>
        <strain evidence="1">DSM 40467</strain>
    </source>
</reference>
<dbReference type="Proteomes" id="UP001164439">
    <property type="component" value="Chromosome"/>
</dbReference>
<evidence type="ECO:0008006" key="3">
    <source>
        <dbReference type="Google" id="ProtNLM"/>
    </source>
</evidence>
<sequence>MSEPTSSPVIRFQPAVGQERTYDFAALPCPPLHAPLADALQARLAPATGSVYTLACADGYFGTIRRFLAFLSMQDQPLSCLGDVSPEHLYTYRDVEGATRSAAGIRHEVAQLCRLLHDAPYGSLHPAVWDLIKTPRTVTGPQPPRKALQLYSHREYTALLQAARADAARTVARLASSEQLLAAFHAAPHTLSEKDQAAARLLDVMHRTGRIPHVHGQRKQDTARQLFLTLADAAPLFVLAMALGGLRVTETAGLLARHTVDNGAVVLRLDQRAKQGNAPFRWAVRGEGHNPLNSAGDFYLLLHRLTQRSRRFSGTPQLWNLWTCRSANLSGHAPLSCHSLSPLLNTWAHRHRLTADDDGPLTVQMPRLRATARAQAHPRG</sequence>
<gene>
    <name evidence="1" type="ORF">STRCI_005806</name>
</gene>
<keyword evidence="2" id="KW-1185">Reference proteome</keyword>
<evidence type="ECO:0000313" key="1">
    <source>
        <dbReference type="EMBL" id="WAZ24392.1"/>
    </source>
</evidence>
<organism evidence="1 2">
    <name type="scientific">Streptomyces cinnabarinus</name>
    <dbReference type="NCBI Taxonomy" id="67287"/>
    <lineage>
        <taxon>Bacteria</taxon>
        <taxon>Bacillati</taxon>
        <taxon>Actinomycetota</taxon>
        <taxon>Actinomycetes</taxon>
        <taxon>Kitasatosporales</taxon>
        <taxon>Streptomycetaceae</taxon>
        <taxon>Streptomyces</taxon>
    </lineage>
</organism>